<gene>
    <name evidence="1" type="ORF">MtrunA17_Chr4g0002061</name>
</gene>
<protein>
    <submittedName>
        <fullName evidence="1">Uncharacterized protein</fullName>
    </submittedName>
</protein>
<sequence>MLWVAFWIISSLAIVEIKRRRTEVCNGSTMSPSSDKKKEQFFQGRPFVNLVPDSEEDINMDSNRGKEISEDWNPTCEYEELKQRMTKMELSFEEMKGILKNLMHQPNPMSCQS</sequence>
<organism evidence="1">
    <name type="scientific">Medicago truncatula</name>
    <name type="common">Barrel medic</name>
    <name type="synonym">Medicago tribuloides</name>
    <dbReference type="NCBI Taxonomy" id="3880"/>
    <lineage>
        <taxon>Eukaryota</taxon>
        <taxon>Viridiplantae</taxon>
        <taxon>Streptophyta</taxon>
        <taxon>Embryophyta</taxon>
        <taxon>Tracheophyta</taxon>
        <taxon>Spermatophyta</taxon>
        <taxon>Magnoliopsida</taxon>
        <taxon>eudicotyledons</taxon>
        <taxon>Gunneridae</taxon>
        <taxon>Pentapetalae</taxon>
        <taxon>rosids</taxon>
        <taxon>fabids</taxon>
        <taxon>Fabales</taxon>
        <taxon>Fabaceae</taxon>
        <taxon>Papilionoideae</taxon>
        <taxon>50 kb inversion clade</taxon>
        <taxon>NPAAA clade</taxon>
        <taxon>Hologalegina</taxon>
        <taxon>IRL clade</taxon>
        <taxon>Trifolieae</taxon>
        <taxon>Medicago</taxon>
    </lineage>
</organism>
<dbReference type="Gramene" id="rna20313">
    <property type="protein sequence ID" value="RHN58404.1"/>
    <property type="gene ID" value="gene20313"/>
</dbReference>
<reference evidence="1" key="1">
    <citation type="journal article" date="2018" name="Nat. Plants">
        <title>Whole-genome landscape of Medicago truncatula symbiotic genes.</title>
        <authorList>
            <person name="Pecrix Y."/>
            <person name="Gamas P."/>
            <person name="Carrere S."/>
        </authorList>
    </citation>
    <scope>NUCLEOTIDE SEQUENCE</scope>
    <source>
        <tissue evidence="1">Leaves</tissue>
    </source>
</reference>
<dbReference type="AlphaFoldDB" id="A0A396I2I6"/>
<evidence type="ECO:0000313" key="1">
    <source>
        <dbReference type="EMBL" id="RHN58404.1"/>
    </source>
</evidence>
<comment type="caution">
    <text evidence="1">The sequence shown here is derived from an EMBL/GenBank/DDBJ whole genome shotgun (WGS) entry which is preliminary data.</text>
</comment>
<proteinExistence type="predicted"/>
<accession>A0A396I2I6</accession>
<dbReference type="Proteomes" id="UP000265566">
    <property type="component" value="Chromosome 4"/>
</dbReference>
<dbReference type="EMBL" id="PSQE01000004">
    <property type="protein sequence ID" value="RHN58404.1"/>
    <property type="molecule type" value="Genomic_DNA"/>
</dbReference>
<name>A0A396I2I6_MEDTR</name>